<dbReference type="AlphaFoldDB" id="A0A7X6M461"/>
<evidence type="ECO:0000313" key="3">
    <source>
        <dbReference type="Proteomes" id="UP000523447"/>
    </source>
</evidence>
<reference evidence="2 3" key="1">
    <citation type="submission" date="2020-04" db="EMBL/GenBank/DDBJ databases">
        <title>MicrobeNet Type strains.</title>
        <authorList>
            <person name="Nicholson A.C."/>
        </authorList>
    </citation>
    <scope>NUCLEOTIDE SEQUENCE [LARGE SCALE GENOMIC DNA]</scope>
    <source>
        <strain evidence="2 3">DSM 44445</strain>
    </source>
</reference>
<dbReference type="Pfam" id="PF21818">
    <property type="entry name" value="DUF6884"/>
    <property type="match status" value="1"/>
</dbReference>
<gene>
    <name evidence="2" type="ORF">HGA07_30370</name>
</gene>
<keyword evidence="3" id="KW-1185">Reference proteome</keyword>
<sequence length="145" mass="15400">MTTPTPAARPLILVSCGARKGPQPAPAADLYTGSYIVMCLRAARALADDADIRILSARHGLVELAQVIEPYDTRITDTGAITAEWLCYQAAAAGLLGRPVTVLAGAAYTRLVRRVWPHAHAPLEGLPGIGAHRRRLAEIITSAAR</sequence>
<name>A0A7X6M461_9NOCA</name>
<proteinExistence type="predicted"/>
<organism evidence="2 3">
    <name type="scientific">Nocardia veterana</name>
    <dbReference type="NCBI Taxonomy" id="132249"/>
    <lineage>
        <taxon>Bacteria</taxon>
        <taxon>Bacillati</taxon>
        <taxon>Actinomycetota</taxon>
        <taxon>Actinomycetes</taxon>
        <taxon>Mycobacteriales</taxon>
        <taxon>Nocardiaceae</taxon>
        <taxon>Nocardia</taxon>
    </lineage>
</organism>
<feature type="domain" description="DUF6884" evidence="1">
    <location>
        <begin position="12"/>
        <end position="134"/>
    </location>
</feature>
<comment type="caution">
    <text evidence="2">The sequence shown here is derived from an EMBL/GenBank/DDBJ whole genome shotgun (WGS) entry which is preliminary data.</text>
</comment>
<dbReference type="InterPro" id="IPR049251">
    <property type="entry name" value="DUF6884"/>
</dbReference>
<protein>
    <recommendedName>
        <fullName evidence="1">DUF6884 domain-containing protein</fullName>
    </recommendedName>
</protein>
<dbReference type="EMBL" id="JAAXPE010000070">
    <property type="protein sequence ID" value="NKY89876.1"/>
    <property type="molecule type" value="Genomic_DNA"/>
</dbReference>
<dbReference type="Proteomes" id="UP000523447">
    <property type="component" value="Unassembled WGS sequence"/>
</dbReference>
<evidence type="ECO:0000259" key="1">
    <source>
        <dbReference type="Pfam" id="PF21818"/>
    </source>
</evidence>
<dbReference type="RefSeq" id="WP_040723217.1">
    <property type="nucleotide sequence ID" value="NZ_CAWPHS010000068.1"/>
</dbReference>
<accession>A0A7X6M461</accession>
<evidence type="ECO:0000313" key="2">
    <source>
        <dbReference type="EMBL" id="NKY89876.1"/>
    </source>
</evidence>